<keyword evidence="6" id="KW-1185">Reference proteome</keyword>
<dbReference type="RefSeq" id="XP_015898060.1">
    <property type="nucleotide sequence ID" value="XM_016042574.4"/>
</dbReference>
<dbReference type="EC" id="2.4.1.-" evidence="4"/>
<dbReference type="Pfam" id="PF00201">
    <property type="entry name" value="UDPGT"/>
    <property type="match status" value="1"/>
</dbReference>
<dbReference type="AlphaFoldDB" id="A0A6P4ARG2"/>
<evidence type="ECO:0000256" key="4">
    <source>
        <dbReference type="RuleBase" id="RU362057"/>
    </source>
</evidence>
<dbReference type="PANTHER" id="PTHR48044">
    <property type="entry name" value="GLYCOSYLTRANSFERASE"/>
    <property type="match status" value="1"/>
</dbReference>
<dbReference type="GeneID" id="107431606"/>
<dbReference type="KEGG" id="zju:107431606"/>
<evidence type="ECO:0000259" key="5">
    <source>
        <dbReference type="Pfam" id="PF26168"/>
    </source>
</evidence>
<dbReference type="CDD" id="cd03784">
    <property type="entry name" value="GT1_Gtf-like"/>
    <property type="match status" value="1"/>
</dbReference>
<dbReference type="Pfam" id="PF26168">
    <property type="entry name" value="Glyco_transf_N"/>
    <property type="match status" value="1"/>
</dbReference>
<protein>
    <recommendedName>
        <fullName evidence="4">Glycosyltransferase</fullName>
        <ecNumber evidence="4">2.4.1.-</ecNumber>
    </recommendedName>
</protein>
<dbReference type="GO" id="GO:0009690">
    <property type="term" value="P:cytokinin metabolic process"/>
    <property type="evidence" value="ECO:0007669"/>
    <property type="project" value="UniProtKB-ARBA"/>
</dbReference>
<reference evidence="7" key="1">
    <citation type="submission" date="2025-08" db="UniProtKB">
        <authorList>
            <consortium name="RefSeq"/>
        </authorList>
    </citation>
    <scope>IDENTIFICATION</scope>
    <source>
        <tissue evidence="7">Seedling</tissue>
    </source>
</reference>
<evidence type="ECO:0000313" key="6">
    <source>
        <dbReference type="Proteomes" id="UP001652623"/>
    </source>
</evidence>
<dbReference type="PANTHER" id="PTHR48044:SF22">
    <property type="entry name" value="GLYCOSYLTRANSFERASE"/>
    <property type="match status" value="1"/>
</dbReference>
<dbReference type="PROSITE" id="PS00375">
    <property type="entry name" value="UDPGT"/>
    <property type="match status" value="1"/>
</dbReference>
<dbReference type="Proteomes" id="UP001652623">
    <property type="component" value="Chromosome 11"/>
</dbReference>
<gene>
    <name evidence="7" type="primary">LOC107431606</name>
</gene>
<keyword evidence="3" id="KW-0328">Glycosyltransferase</keyword>
<evidence type="ECO:0000313" key="7">
    <source>
        <dbReference type="RefSeq" id="XP_015898060.1"/>
    </source>
</evidence>
<dbReference type="InterPro" id="IPR002213">
    <property type="entry name" value="UDP_glucos_trans"/>
</dbReference>
<dbReference type="GO" id="GO:0050404">
    <property type="term" value="F:zeatin O-beta-D-xylosyltransferase activity"/>
    <property type="evidence" value="ECO:0007669"/>
    <property type="project" value="UniProtKB-ARBA"/>
</dbReference>
<accession>A0A6P4ARG2</accession>
<organism evidence="6 7">
    <name type="scientific">Ziziphus jujuba</name>
    <name type="common">Chinese jujube</name>
    <name type="synonym">Ziziphus sativa</name>
    <dbReference type="NCBI Taxonomy" id="326968"/>
    <lineage>
        <taxon>Eukaryota</taxon>
        <taxon>Viridiplantae</taxon>
        <taxon>Streptophyta</taxon>
        <taxon>Embryophyta</taxon>
        <taxon>Tracheophyta</taxon>
        <taxon>Spermatophyta</taxon>
        <taxon>Magnoliopsida</taxon>
        <taxon>eudicotyledons</taxon>
        <taxon>Gunneridae</taxon>
        <taxon>Pentapetalae</taxon>
        <taxon>rosids</taxon>
        <taxon>fabids</taxon>
        <taxon>Rosales</taxon>
        <taxon>Rhamnaceae</taxon>
        <taxon>Paliureae</taxon>
        <taxon>Ziziphus</taxon>
    </lineage>
</organism>
<evidence type="ECO:0000256" key="3">
    <source>
        <dbReference type="RuleBase" id="RU003718"/>
    </source>
</evidence>
<evidence type="ECO:0000256" key="2">
    <source>
        <dbReference type="ARBA" id="ARBA00022679"/>
    </source>
</evidence>
<dbReference type="InterPro" id="IPR035595">
    <property type="entry name" value="UDP_glycos_trans_CS"/>
</dbReference>
<dbReference type="InParanoid" id="A0A6P4ARG2"/>
<name>A0A6P4ARG2_ZIZJJ</name>
<sequence length="475" mass="53438">MANHGNCQSQVVVVLVPLPMQGHLNQLLHLSRLLLAYKIPIHFVGTAIHNRQAKLRVHGWNPTSFSDIHFHDYSIPSFPSPLPNPNQKSKFPSHLQPSFEATRHLRKPVGALLRELSSNARRVVVIHDSLMASVVQDFVSLANAESYIFHSISAFAMFLYFWESTGKPPLYSTNNIVPEHIPSLEGCFSAEFLDFIASQHGLQKFKSGCLFNTSRVIEKPYLDLLDSINKAKKNWAIGPFNPVNSIIDKKFVRNNNKNNGKRHKCLDWLDKQAPRSVIYVCFGTTTALTEEQIKEIALGLEQSKQKFIWVLREADKGDVFNGEFRKMELPKGYEERVRSVGIVLRDWAPQLEILGHPSTGGFMSHCGWNSCMESITMGVPIAAWPMHSDQPRNAVLVTKLLKIGNVVKEWGSKEEKEDMVTATTVENGVKKLMTSKEGDEMRKRAAQLGVAVRQSMADGGASRIELESFISHITR</sequence>
<dbReference type="FunFam" id="3.40.50.2000:FF:000238">
    <property type="entry name" value="Glycosyltransferase"/>
    <property type="match status" value="1"/>
</dbReference>
<keyword evidence="2 3" id="KW-0808">Transferase</keyword>
<evidence type="ECO:0000256" key="1">
    <source>
        <dbReference type="ARBA" id="ARBA00009995"/>
    </source>
</evidence>
<feature type="domain" description="Glycosyltransferase N-terminal" evidence="5">
    <location>
        <begin position="10"/>
        <end position="242"/>
    </location>
</feature>
<dbReference type="SUPFAM" id="SSF53756">
    <property type="entry name" value="UDP-Glycosyltransferase/glycogen phosphorylase"/>
    <property type="match status" value="1"/>
</dbReference>
<dbReference type="FunFam" id="3.40.50.2000:FF:000060">
    <property type="entry name" value="Glycosyltransferase"/>
    <property type="match status" value="1"/>
</dbReference>
<dbReference type="SMR" id="A0A6P4ARG2"/>
<proteinExistence type="inferred from homology"/>
<comment type="similarity">
    <text evidence="1 3">Belongs to the UDP-glycosyltransferase family.</text>
</comment>
<dbReference type="InterPro" id="IPR058980">
    <property type="entry name" value="Glyco_transf_N"/>
</dbReference>
<dbReference type="Gene3D" id="3.40.50.2000">
    <property type="entry name" value="Glycogen Phosphorylase B"/>
    <property type="match status" value="2"/>
</dbReference>